<reference evidence="3 4" key="2">
    <citation type="submission" date="2018-09" db="EMBL/GenBank/DDBJ databases">
        <title>Genomic Encyclopedia of Archaeal and Bacterial Type Strains, Phase II (KMG-II): from individual species to whole genera.</title>
        <authorList>
            <person name="Goeker M."/>
        </authorList>
    </citation>
    <scope>NUCLEOTIDE SEQUENCE [LARGE SCALE GENOMIC DNA]</scope>
    <source>
        <strain evidence="3 4">DSM 27620</strain>
    </source>
</reference>
<dbReference type="Pfam" id="PF20815">
    <property type="entry name" value="GIY_YIG_2"/>
    <property type="match status" value="1"/>
</dbReference>
<evidence type="ECO:0000259" key="1">
    <source>
        <dbReference type="Pfam" id="PF20815"/>
    </source>
</evidence>
<evidence type="ECO:0000313" key="4">
    <source>
        <dbReference type="Proteomes" id="UP000285906"/>
    </source>
</evidence>
<reference evidence="2" key="4">
    <citation type="submission" date="2024-05" db="EMBL/GenBank/DDBJ databases">
        <authorList>
            <person name="Sun Q."/>
            <person name="Sedlacek I."/>
        </authorList>
    </citation>
    <scope>NUCLEOTIDE SEQUENCE</scope>
    <source>
        <strain evidence="2">CCM 8490</strain>
    </source>
</reference>
<protein>
    <recommendedName>
        <fullName evidence="1">GIY-YIG catalytic domain-containing protein</fullName>
    </recommendedName>
</protein>
<proteinExistence type="predicted"/>
<accession>A0A420CMF0</accession>
<reference evidence="2" key="1">
    <citation type="journal article" date="2014" name="Int. J. Syst. Evol. Microbiol.">
        <title>Complete genome of a new Firmicutes species belonging to the dominant human colonic microbiota ('Ruminococcus bicirculans') reveals two chromosomes and a selective capacity to utilize plant glucans.</title>
        <authorList>
            <consortium name="NISC Comparative Sequencing Program"/>
            <person name="Wegmann U."/>
            <person name="Louis P."/>
            <person name="Goesmann A."/>
            <person name="Henrissat B."/>
            <person name="Duncan S.H."/>
            <person name="Flint H.J."/>
        </authorList>
    </citation>
    <scope>NUCLEOTIDE SEQUENCE</scope>
    <source>
        <strain evidence="2">CCM 8490</strain>
    </source>
</reference>
<reference evidence="5" key="3">
    <citation type="journal article" date="2019" name="Int. J. Syst. Evol. Microbiol.">
        <title>The Global Catalogue of Microorganisms (GCM) 10K type strain sequencing project: providing services to taxonomists for standard genome sequencing and annotation.</title>
        <authorList>
            <consortium name="The Broad Institute Genomics Platform"/>
            <consortium name="The Broad Institute Genome Sequencing Center for Infectious Disease"/>
            <person name="Wu L."/>
            <person name="Ma J."/>
        </authorList>
    </citation>
    <scope>NUCLEOTIDE SEQUENCE [LARGE SCALE GENOMIC DNA]</scope>
    <source>
        <strain evidence="5">CCM 8490</strain>
    </source>
</reference>
<comment type="caution">
    <text evidence="3">The sequence shown here is derived from an EMBL/GenBank/DDBJ whole genome shotgun (WGS) entry which is preliminary data.</text>
</comment>
<dbReference type="EMBL" id="BMCW01000009">
    <property type="protein sequence ID" value="GGG66216.1"/>
    <property type="molecule type" value="Genomic_DNA"/>
</dbReference>
<feature type="domain" description="GIY-YIG catalytic" evidence="1">
    <location>
        <begin position="113"/>
        <end position="244"/>
    </location>
</feature>
<name>A0A420CMF0_9FLAO</name>
<dbReference type="Proteomes" id="UP000658202">
    <property type="component" value="Unassembled WGS sequence"/>
</dbReference>
<organism evidence="3 4">
    <name type="scientific">Epilithonimonas arachidiradicis</name>
    <dbReference type="NCBI Taxonomy" id="1617282"/>
    <lineage>
        <taxon>Bacteria</taxon>
        <taxon>Pseudomonadati</taxon>
        <taxon>Bacteroidota</taxon>
        <taxon>Flavobacteriia</taxon>
        <taxon>Flavobacteriales</taxon>
        <taxon>Weeksellaceae</taxon>
        <taxon>Chryseobacterium group</taxon>
        <taxon>Epilithonimonas</taxon>
    </lineage>
</organism>
<evidence type="ECO:0000313" key="2">
    <source>
        <dbReference type="EMBL" id="GGG66216.1"/>
    </source>
</evidence>
<dbReference type="OrthoDB" id="5071506at2"/>
<keyword evidence="5" id="KW-1185">Reference proteome</keyword>
<sequence length="261" mass="30341">MMNFSEEIIERLRGLVITYEKSDSAEDRKKARRKMQKLDFRMTDFNIRNITSSDFNKLISSGKIKILSNIPTSKINSTTKQKFQEVSTSVFNLLAVEYSTINRDFINELNFYGLYSLRLKEKCLLPKPFQQFLSEREHQIIYVGKAQGQTLKERLNQELFAKGHGTFFRSIGAVLGYLPEAGSLHGKSNQNNYKFIKEDQKKIIFWIENNLEIAVFKTSNFEEEKHLICKLKPLLNDSHNPLALAELRMAKDKCRITARNT</sequence>
<dbReference type="Proteomes" id="UP000285906">
    <property type="component" value="Unassembled WGS sequence"/>
</dbReference>
<gene>
    <name evidence="3" type="ORF">BXY58_3215</name>
    <name evidence="2" type="ORF">GCM10007332_31070</name>
</gene>
<dbReference type="RefSeq" id="WP_120214753.1">
    <property type="nucleotide sequence ID" value="NZ_BMCW01000009.1"/>
</dbReference>
<evidence type="ECO:0000313" key="3">
    <source>
        <dbReference type="EMBL" id="RKE79563.1"/>
    </source>
</evidence>
<dbReference type="EMBL" id="RAQH01000011">
    <property type="protein sequence ID" value="RKE79563.1"/>
    <property type="molecule type" value="Genomic_DNA"/>
</dbReference>
<dbReference type="AlphaFoldDB" id="A0A420CMF0"/>
<evidence type="ECO:0000313" key="5">
    <source>
        <dbReference type="Proteomes" id="UP000658202"/>
    </source>
</evidence>
<dbReference type="InterPro" id="IPR049311">
    <property type="entry name" value="GIY_YIG_cat"/>
</dbReference>